<dbReference type="AlphaFoldDB" id="A0A3R8TWG7"/>
<organism evidence="5 6">
    <name type="scientific">Aquabacterium soli</name>
    <dbReference type="NCBI Taxonomy" id="2493092"/>
    <lineage>
        <taxon>Bacteria</taxon>
        <taxon>Pseudomonadati</taxon>
        <taxon>Pseudomonadota</taxon>
        <taxon>Betaproteobacteria</taxon>
        <taxon>Burkholderiales</taxon>
        <taxon>Aquabacterium</taxon>
    </lineage>
</organism>
<dbReference type="Proteomes" id="UP000269265">
    <property type="component" value="Unassembled WGS sequence"/>
</dbReference>
<feature type="domain" description="Response regulatory" evidence="4">
    <location>
        <begin position="51"/>
        <end position="167"/>
    </location>
</feature>
<evidence type="ECO:0000259" key="4">
    <source>
        <dbReference type="PROSITE" id="PS50110"/>
    </source>
</evidence>
<sequence length="178" mass="19150">MSRRRHWEPPPPSLSGSPDAGSRLQPTAGDLAWADTGPPPLPGGHPMTGKNVLLVEDQPKAMEALTVLLGLVDTDFDIALASGQSQASRIIERQKVDLAIVDLGLGEGSGLQVLHELATRQPDAMRVVYTQSRSPKLRDQCLSLGADVFIHKGTDRSDLVEVLMLFKQFSRPPAAGLN</sequence>
<dbReference type="InterPro" id="IPR011006">
    <property type="entry name" value="CheY-like_superfamily"/>
</dbReference>
<name>A0A3R8TWG7_9BURK</name>
<dbReference type="InterPro" id="IPR001789">
    <property type="entry name" value="Sig_transdc_resp-reg_receiver"/>
</dbReference>
<dbReference type="PROSITE" id="PS50110">
    <property type="entry name" value="RESPONSE_REGULATORY"/>
    <property type="match status" value="1"/>
</dbReference>
<reference evidence="5 6" key="1">
    <citation type="submission" date="2018-12" db="EMBL/GenBank/DDBJ databases">
        <title>The whole draft genome of Aquabacterium sp. SJQ9.</title>
        <authorList>
            <person name="Sun L."/>
            <person name="Gao X."/>
            <person name="Chen W."/>
            <person name="Huang K."/>
        </authorList>
    </citation>
    <scope>NUCLEOTIDE SEQUENCE [LARGE SCALE GENOMIC DNA]</scope>
    <source>
        <strain evidence="5 6">SJQ9</strain>
    </source>
</reference>
<keyword evidence="6" id="KW-1185">Reference proteome</keyword>
<dbReference type="Pfam" id="PF00072">
    <property type="entry name" value="Response_reg"/>
    <property type="match status" value="1"/>
</dbReference>
<dbReference type="GO" id="GO:0000160">
    <property type="term" value="P:phosphorelay signal transduction system"/>
    <property type="evidence" value="ECO:0007669"/>
    <property type="project" value="InterPro"/>
</dbReference>
<feature type="modified residue" description="4-aspartylphosphate" evidence="2">
    <location>
        <position position="102"/>
    </location>
</feature>
<comment type="caution">
    <text evidence="5">The sequence shown here is derived from an EMBL/GenBank/DDBJ whole genome shotgun (WGS) entry which is preliminary data.</text>
</comment>
<evidence type="ECO:0000313" key="5">
    <source>
        <dbReference type="EMBL" id="RRS06296.1"/>
    </source>
</evidence>
<accession>A0A3R8TWG7</accession>
<evidence type="ECO:0000256" key="2">
    <source>
        <dbReference type="PROSITE-ProRule" id="PRU00169"/>
    </source>
</evidence>
<dbReference type="SUPFAM" id="SSF52172">
    <property type="entry name" value="CheY-like"/>
    <property type="match status" value="1"/>
</dbReference>
<dbReference type="EMBL" id="RSED01000001">
    <property type="protein sequence ID" value="RRS06296.1"/>
    <property type="molecule type" value="Genomic_DNA"/>
</dbReference>
<proteinExistence type="predicted"/>
<evidence type="ECO:0000256" key="1">
    <source>
        <dbReference type="ARBA" id="ARBA00022553"/>
    </source>
</evidence>
<dbReference type="PANTHER" id="PTHR44591:SF3">
    <property type="entry name" value="RESPONSE REGULATORY DOMAIN-CONTAINING PROTEIN"/>
    <property type="match status" value="1"/>
</dbReference>
<keyword evidence="1 2" id="KW-0597">Phosphoprotein</keyword>
<feature type="region of interest" description="Disordered" evidence="3">
    <location>
        <begin position="1"/>
        <end position="49"/>
    </location>
</feature>
<dbReference type="SMART" id="SM00448">
    <property type="entry name" value="REC"/>
    <property type="match status" value="1"/>
</dbReference>
<dbReference type="Gene3D" id="3.40.50.2300">
    <property type="match status" value="1"/>
</dbReference>
<protein>
    <submittedName>
        <fullName evidence="5">Response regulator</fullName>
    </submittedName>
</protein>
<gene>
    <name evidence="5" type="ORF">EIP75_01550</name>
</gene>
<dbReference type="PANTHER" id="PTHR44591">
    <property type="entry name" value="STRESS RESPONSE REGULATOR PROTEIN 1"/>
    <property type="match status" value="1"/>
</dbReference>
<evidence type="ECO:0000256" key="3">
    <source>
        <dbReference type="SAM" id="MobiDB-lite"/>
    </source>
</evidence>
<evidence type="ECO:0000313" key="6">
    <source>
        <dbReference type="Proteomes" id="UP000269265"/>
    </source>
</evidence>
<dbReference type="InterPro" id="IPR050595">
    <property type="entry name" value="Bact_response_regulator"/>
</dbReference>